<dbReference type="OrthoDB" id="21617at2759"/>
<gene>
    <name evidence="2" type="ORF">RHOBADRAFT_45128</name>
</gene>
<dbReference type="Proteomes" id="UP000053890">
    <property type="component" value="Unassembled WGS sequence"/>
</dbReference>
<feature type="compositionally biased region" description="Low complexity" evidence="1">
    <location>
        <begin position="47"/>
        <end position="59"/>
    </location>
</feature>
<evidence type="ECO:0000256" key="1">
    <source>
        <dbReference type="SAM" id="MobiDB-lite"/>
    </source>
</evidence>
<feature type="compositionally biased region" description="Pro residues" evidence="1">
    <location>
        <begin position="60"/>
        <end position="72"/>
    </location>
</feature>
<dbReference type="STRING" id="578459.A0A0P9H1J3"/>
<accession>A0A0P9H1J3</accession>
<reference evidence="2 3" key="1">
    <citation type="journal article" date="2015" name="Front. Microbiol.">
        <title>Genome sequence of the plant growth promoting endophytic yeast Rhodotorula graminis WP1.</title>
        <authorList>
            <person name="Firrincieli A."/>
            <person name="Otillar R."/>
            <person name="Salamov A."/>
            <person name="Schmutz J."/>
            <person name="Khan Z."/>
            <person name="Redman R.S."/>
            <person name="Fleck N.D."/>
            <person name="Lindquist E."/>
            <person name="Grigoriev I.V."/>
            <person name="Doty S.L."/>
        </authorList>
    </citation>
    <scope>NUCLEOTIDE SEQUENCE [LARGE SCALE GENOMIC DNA]</scope>
    <source>
        <strain evidence="2 3">WP1</strain>
    </source>
</reference>
<organism evidence="2 3">
    <name type="scientific">Rhodotorula graminis (strain WP1)</name>
    <dbReference type="NCBI Taxonomy" id="578459"/>
    <lineage>
        <taxon>Eukaryota</taxon>
        <taxon>Fungi</taxon>
        <taxon>Dikarya</taxon>
        <taxon>Basidiomycota</taxon>
        <taxon>Pucciniomycotina</taxon>
        <taxon>Microbotryomycetes</taxon>
        <taxon>Sporidiobolales</taxon>
        <taxon>Sporidiobolaceae</taxon>
        <taxon>Rhodotorula</taxon>
    </lineage>
</organism>
<dbReference type="RefSeq" id="XP_018269885.1">
    <property type="nucleotide sequence ID" value="XM_018414545.1"/>
</dbReference>
<evidence type="ECO:0000313" key="3">
    <source>
        <dbReference type="Proteomes" id="UP000053890"/>
    </source>
</evidence>
<dbReference type="AlphaFoldDB" id="A0A0P9H1J3"/>
<feature type="region of interest" description="Disordered" evidence="1">
    <location>
        <begin position="1"/>
        <end position="75"/>
    </location>
</feature>
<dbReference type="GeneID" id="28974993"/>
<name>A0A0P9H1J3_RHOGW</name>
<feature type="compositionally biased region" description="Pro residues" evidence="1">
    <location>
        <begin position="33"/>
        <end position="46"/>
    </location>
</feature>
<evidence type="ECO:0000313" key="2">
    <source>
        <dbReference type="EMBL" id="KPV73836.1"/>
    </source>
</evidence>
<dbReference type="OMA" id="NEWEAQG"/>
<proteinExistence type="predicted"/>
<keyword evidence="3" id="KW-1185">Reference proteome</keyword>
<dbReference type="EMBL" id="KQ474081">
    <property type="protein sequence ID" value="KPV73836.1"/>
    <property type="molecule type" value="Genomic_DNA"/>
</dbReference>
<protein>
    <submittedName>
        <fullName evidence="2">Uncharacterized protein</fullName>
    </submittedName>
</protein>
<sequence>MDQTDLEALLATLRQAQDGSTPAPAPAAASSAPAPPPSSASAPPPQAQLDALLSSLTALPPAPAEPPAPPPTRTRDLSAVSFAESVPILNGLALDPSFLERVQAIWDDQETFELRTKDERNRLELELVRSAASPILKSSKLREWDRAAVRKWTALQATQQERLQALGIPTFQKTADPTILKRQERVMSVLVGFLEDHGKGE</sequence>